<dbReference type="EMBL" id="BLLK01000047">
    <property type="protein sequence ID" value="GFH54191.1"/>
    <property type="molecule type" value="Genomic_DNA"/>
</dbReference>
<evidence type="ECO:0000313" key="4">
    <source>
        <dbReference type="Proteomes" id="UP001054902"/>
    </source>
</evidence>
<evidence type="ECO:0000256" key="2">
    <source>
        <dbReference type="SAM" id="Phobius"/>
    </source>
</evidence>
<accession>A0AAD3CXW3</accession>
<comment type="caution">
    <text evidence="3">The sequence shown here is derived from an EMBL/GenBank/DDBJ whole genome shotgun (WGS) entry which is preliminary data.</text>
</comment>
<protein>
    <submittedName>
        <fullName evidence="3">Uncharacterized protein</fullName>
    </submittedName>
</protein>
<reference evidence="3 4" key="1">
    <citation type="journal article" date="2021" name="Sci. Rep.">
        <title>The genome of the diatom Chaetoceros tenuissimus carries an ancient integrated fragment of an extant virus.</title>
        <authorList>
            <person name="Hongo Y."/>
            <person name="Kimura K."/>
            <person name="Takaki Y."/>
            <person name="Yoshida Y."/>
            <person name="Baba S."/>
            <person name="Kobayashi G."/>
            <person name="Nagasaki K."/>
            <person name="Hano T."/>
            <person name="Tomaru Y."/>
        </authorList>
    </citation>
    <scope>NUCLEOTIDE SEQUENCE [LARGE SCALE GENOMIC DNA]</scope>
    <source>
        <strain evidence="3 4">NIES-3715</strain>
    </source>
</reference>
<evidence type="ECO:0000313" key="3">
    <source>
        <dbReference type="EMBL" id="GFH54191.1"/>
    </source>
</evidence>
<dbReference type="Proteomes" id="UP001054902">
    <property type="component" value="Unassembled WGS sequence"/>
</dbReference>
<feature type="transmembrane region" description="Helical" evidence="2">
    <location>
        <begin position="163"/>
        <end position="181"/>
    </location>
</feature>
<evidence type="ECO:0000256" key="1">
    <source>
        <dbReference type="SAM" id="MobiDB-lite"/>
    </source>
</evidence>
<organism evidence="3 4">
    <name type="scientific">Chaetoceros tenuissimus</name>
    <dbReference type="NCBI Taxonomy" id="426638"/>
    <lineage>
        <taxon>Eukaryota</taxon>
        <taxon>Sar</taxon>
        <taxon>Stramenopiles</taxon>
        <taxon>Ochrophyta</taxon>
        <taxon>Bacillariophyta</taxon>
        <taxon>Coscinodiscophyceae</taxon>
        <taxon>Chaetocerotophycidae</taxon>
        <taxon>Chaetocerotales</taxon>
        <taxon>Chaetocerotaceae</taxon>
        <taxon>Chaetoceros</taxon>
    </lineage>
</organism>
<keyword evidence="2" id="KW-0812">Transmembrane</keyword>
<proteinExistence type="predicted"/>
<gene>
    <name evidence="3" type="ORF">CTEN210_10667</name>
</gene>
<feature type="transmembrane region" description="Helical" evidence="2">
    <location>
        <begin position="124"/>
        <end position="143"/>
    </location>
</feature>
<name>A0AAD3CXW3_9STRA</name>
<feature type="transmembrane region" description="Helical" evidence="2">
    <location>
        <begin position="193"/>
        <end position="211"/>
    </location>
</feature>
<keyword evidence="2" id="KW-1133">Transmembrane helix</keyword>
<feature type="region of interest" description="Disordered" evidence="1">
    <location>
        <begin position="41"/>
        <end position="76"/>
    </location>
</feature>
<keyword evidence="2" id="KW-0472">Membrane</keyword>
<keyword evidence="4" id="KW-1185">Reference proteome</keyword>
<dbReference type="AlphaFoldDB" id="A0AAD3CXW3"/>
<sequence length="219" mass="24557">MADPYAIDSDEEVEDLLGPKEDVNHILNAFQHVGKTIREGGFCSPKKDSSKDVQPTMNDTVVDSSDDSSHERANKSVTFDDNIKEQLIENDLTMEEDEDGDAKEIPEPIDLSEKEEIKPDKKKAMPITIFIIVACFISLLFSFAFPKHFQSFTSVLKELEDSALIKTILLLIAVLSANEMFLPTSEIGGIVEILWGGFVLSVVITGMYFTYDLEWLKDE</sequence>